<keyword evidence="4" id="KW-0863">Zinc-finger</keyword>
<protein>
    <recommendedName>
        <fullName evidence="9">DPF1-3 N-terminal domain-containing protein</fullName>
    </recommendedName>
</protein>
<evidence type="ECO:0000256" key="8">
    <source>
        <dbReference type="ARBA" id="ARBA00023242"/>
    </source>
</evidence>
<evidence type="ECO:0000256" key="5">
    <source>
        <dbReference type="ARBA" id="ARBA00022833"/>
    </source>
</evidence>
<sequence length="66" mass="7630">MATVIQNPLKSLGDQFYREAIEHCRSYNARLCAERSVRMPFLDNQTGVAQNNCYIWMEQRHRGPGG</sequence>
<dbReference type="AlphaFoldDB" id="A0A4W5LA15"/>
<name>A0A4W5LA15_9TELE</name>
<evidence type="ECO:0000256" key="6">
    <source>
        <dbReference type="ARBA" id="ARBA00023015"/>
    </source>
</evidence>
<proteinExistence type="predicted"/>
<dbReference type="GO" id="GO:0007399">
    <property type="term" value="P:nervous system development"/>
    <property type="evidence" value="ECO:0007669"/>
    <property type="project" value="TreeGrafter"/>
</dbReference>
<evidence type="ECO:0000313" key="10">
    <source>
        <dbReference type="Ensembl" id="ENSHHUP00000022651.1"/>
    </source>
</evidence>
<dbReference type="STRING" id="62062.ENSHHUP00000022651"/>
<dbReference type="InterPro" id="IPR025750">
    <property type="entry name" value="DPF1-3_N"/>
</dbReference>
<dbReference type="GO" id="GO:0071565">
    <property type="term" value="C:nBAF complex"/>
    <property type="evidence" value="ECO:0007669"/>
    <property type="project" value="TreeGrafter"/>
</dbReference>
<dbReference type="PANTHER" id="PTHR45888:SF10">
    <property type="entry name" value="ZINC FINGER PROTEIN DPF3"/>
    <property type="match status" value="1"/>
</dbReference>
<dbReference type="GO" id="GO:0008270">
    <property type="term" value="F:zinc ion binding"/>
    <property type="evidence" value="ECO:0007669"/>
    <property type="project" value="UniProtKB-KW"/>
</dbReference>
<keyword evidence="2" id="KW-0479">Metal-binding</keyword>
<keyword evidence="7" id="KW-0804">Transcription</keyword>
<keyword evidence="5" id="KW-0862">Zinc</keyword>
<evidence type="ECO:0000256" key="2">
    <source>
        <dbReference type="ARBA" id="ARBA00022723"/>
    </source>
</evidence>
<dbReference type="Ensembl" id="ENSHHUT00000023509.1">
    <property type="protein sequence ID" value="ENSHHUP00000022651.1"/>
    <property type="gene ID" value="ENSHHUG00000014203.1"/>
</dbReference>
<keyword evidence="11" id="KW-1185">Reference proteome</keyword>
<dbReference type="Proteomes" id="UP000314982">
    <property type="component" value="Unassembled WGS sequence"/>
</dbReference>
<reference evidence="11" key="1">
    <citation type="submission" date="2018-06" db="EMBL/GenBank/DDBJ databases">
        <title>Genome assembly of Danube salmon.</title>
        <authorList>
            <person name="Macqueen D.J."/>
            <person name="Gundappa M.K."/>
        </authorList>
    </citation>
    <scope>NUCLEOTIDE SEQUENCE [LARGE SCALE GENOMIC DNA]</scope>
</reference>
<evidence type="ECO:0000313" key="11">
    <source>
        <dbReference type="Proteomes" id="UP000314982"/>
    </source>
</evidence>
<reference evidence="10" key="2">
    <citation type="submission" date="2025-08" db="UniProtKB">
        <authorList>
            <consortium name="Ensembl"/>
        </authorList>
    </citation>
    <scope>IDENTIFICATION</scope>
</reference>
<dbReference type="GeneTree" id="ENSGT00940000160692"/>
<dbReference type="Pfam" id="PF14051">
    <property type="entry name" value="DPF1-3_N"/>
    <property type="match status" value="1"/>
</dbReference>
<reference evidence="10" key="3">
    <citation type="submission" date="2025-09" db="UniProtKB">
        <authorList>
            <consortium name="Ensembl"/>
        </authorList>
    </citation>
    <scope>IDENTIFICATION</scope>
</reference>
<keyword evidence="8" id="KW-0539">Nucleus</keyword>
<accession>A0A4W5LA15</accession>
<evidence type="ECO:0000256" key="3">
    <source>
        <dbReference type="ARBA" id="ARBA00022737"/>
    </source>
</evidence>
<dbReference type="PANTHER" id="PTHR45888">
    <property type="entry name" value="HL01030P-RELATED"/>
    <property type="match status" value="1"/>
</dbReference>
<evidence type="ECO:0000256" key="1">
    <source>
        <dbReference type="ARBA" id="ARBA00004123"/>
    </source>
</evidence>
<evidence type="ECO:0000256" key="4">
    <source>
        <dbReference type="ARBA" id="ARBA00022771"/>
    </source>
</evidence>
<keyword evidence="6" id="KW-0805">Transcription regulation</keyword>
<comment type="subcellular location">
    <subcellularLocation>
        <location evidence="1">Nucleus</location>
    </subcellularLocation>
</comment>
<organism evidence="10 11">
    <name type="scientific">Hucho hucho</name>
    <name type="common">huchen</name>
    <dbReference type="NCBI Taxonomy" id="62062"/>
    <lineage>
        <taxon>Eukaryota</taxon>
        <taxon>Metazoa</taxon>
        <taxon>Chordata</taxon>
        <taxon>Craniata</taxon>
        <taxon>Vertebrata</taxon>
        <taxon>Euteleostomi</taxon>
        <taxon>Actinopterygii</taxon>
        <taxon>Neopterygii</taxon>
        <taxon>Teleostei</taxon>
        <taxon>Protacanthopterygii</taxon>
        <taxon>Salmoniformes</taxon>
        <taxon>Salmonidae</taxon>
        <taxon>Salmoninae</taxon>
        <taxon>Hucho</taxon>
    </lineage>
</organism>
<evidence type="ECO:0000259" key="9">
    <source>
        <dbReference type="Pfam" id="PF14051"/>
    </source>
</evidence>
<keyword evidence="3" id="KW-0677">Repeat</keyword>
<evidence type="ECO:0000256" key="7">
    <source>
        <dbReference type="ARBA" id="ARBA00023163"/>
    </source>
</evidence>
<feature type="domain" description="DPF1-3 N-terminal" evidence="9">
    <location>
        <begin position="14"/>
        <end position="65"/>
    </location>
</feature>